<evidence type="ECO:0000256" key="10">
    <source>
        <dbReference type="PROSITE-ProRule" id="PRU10144"/>
    </source>
</evidence>
<dbReference type="InterPro" id="IPR000531">
    <property type="entry name" value="Beta-barrel_TonB"/>
</dbReference>
<keyword evidence="2 9" id="KW-0813">Transport</keyword>
<keyword evidence="5 13" id="KW-0732">Signal</keyword>
<evidence type="ECO:0000256" key="6">
    <source>
        <dbReference type="ARBA" id="ARBA00023077"/>
    </source>
</evidence>
<evidence type="ECO:0000256" key="7">
    <source>
        <dbReference type="ARBA" id="ARBA00023136"/>
    </source>
</evidence>
<evidence type="ECO:0000256" key="12">
    <source>
        <dbReference type="SAM" id="MobiDB-lite"/>
    </source>
</evidence>
<dbReference type="SUPFAM" id="SSF56935">
    <property type="entry name" value="Porins"/>
    <property type="match status" value="1"/>
</dbReference>
<feature type="chain" id="PRO_5030946972" evidence="13">
    <location>
        <begin position="37"/>
        <end position="898"/>
    </location>
</feature>
<evidence type="ECO:0000256" key="13">
    <source>
        <dbReference type="SAM" id="SignalP"/>
    </source>
</evidence>
<comment type="subcellular location">
    <subcellularLocation>
        <location evidence="1 9">Cell outer membrane</location>
        <topology evidence="1 9">Multi-pass membrane protein</topology>
    </subcellularLocation>
</comment>
<protein>
    <submittedName>
        <fullName evidence="16">Iron complex outermembrane receptor protein</fullName>
    </submittedName>
</protein>
<dbReference type="GO" id="GO:0009279">
    <property type="term" value="C:cell outer membrane"/>
    <property type="evidence" value="ECO:0007669"/>
    <property type="project" value="UniProtKB-SubCell"/>
</dbReference>
<evidence type="ECO:0000256" key="2">
    <source>
        <dbReference type="ARBA" id="ARBA00022448"/>
    </source>
</evidence>
<dbReference type="Gene3D" id="2.170.130.10">
    <property type="entry name" value="TonB-dependent receptor, plug domain"/>
    <property type="match status" value="1"/>
</dbReference>
<dbReference type="PROSITE" id="PS01156">
    <property type="entry name" value="TONB_DEPENDENT_REC_2"/>
    <property type="match status" value="1"/>
</dbReference>
<keyword evidence="3 9" id="KW-1134">Transmembrane beta strand</keyword>
<dbReference type="PROSITE" id="PS52016">
    <property type="entry name" value="TONB_DEPENDENT_REC_3"/>
    <property type="match status" value="1"/>
</dbReference>
<keyword evidence="16" id="KW-0675">Receptor</keyword>
<dbReference type="InterPro" id="IPR010917">
    <property type="entry name" value="TonB_rcpt_CS"/>
</dbReference>
<evidence type="ECO:0000313" key="16">
    <source>
        <dbReference type="EMBL" id="NIJ66208.1"/>
    </source>
</evidence>
<keyword evidence="17" id="KW-1185">Reference proteome</keyword>
<proteinExistence type="inferred from homology"/>
<feature type="region of interest" description="Disordered" evidence="12">
    <location>
        <begin position="38"/>
        <end position="60"/>
    </location>
</feature>
<dbReference type="Gene3D" id="2.40.170.20">
    <property type="entry name" value="TonB-dependent receptor, beta-barrel domain"/>
    <property type="match status" value="1"/>
</dbReference>
<dbReference type="Pfam" id="PF07715">
    <property type="entry name" value="Plug"/>
    <property type="match status" value="1"/>
</dbReference>
<dbReference type="PANTHER" id="PTHR47234:SF2">
    <property type="entry name" value="TONB-DEPENDENT RECEPTOR"/>
    <property type="match status" value="1"/>
</dbReference>
<evidence type="ECO:0000256" key="9">
    <source>
        <dbReference type="PROSITE-ProRule" id="PRU01360"/>
    </source>
</evidence>
<organism evidence="16 17">
    <name type="scientific">Sphingomonas leidyi</name>
    <dbReference type="NCBI Taxonomy" id="68569"/>
    <lineage>
        <taxon>Bacteria</taxon>
        <taxon>Pseudomonadati</taxon>
        <taxon>Pseudomonadota</taxon>
        <taxon>Alphaproteobacteria</taxon>
        <taxon>Sphingomonadales</taxon>
        <taxon>Sphingomonadaceae</taxon>
        <taxon>Sphingomonas</taxon>
    </lineage>
</organism>
<dbReference type="InterPro" id="IPR037066">
    <property type="entry name" value="Plug_dom_sf"/>
</dbReference>
<comment type="caution">
    <text evidence="16">The sequence shown here is derived from an EMBL/GenBank/DDBJ whole genome shotgun (WGS) entry which is preliminary data.</text>
</comment>
<gene>
    <name evidence="16" type="ORF">FHR20_003181</name>
</gene>
<feature type="short sequence motif" description="TonB C-terminal box" evidence="10">
    <location>
        <begin position="881"/>
        <end position="898"/>
    </location>
</feature>
<evidence type="ECO:0000256" key="4">
    <source>
        <dbReference type="ARBA" id="ARBA00022692"/>
    </source>
</evidence>
<reference evidence="16 17" key="1">
    <citation type="submission" date="2020-03" db="EMBL/GenBank/DDBJ databases">
        <title>Genomic Encyclopedia of Type Strains, Phase IV (KMG-IV): sequencing the most valuable type-strain genomes for metagenomic binning, comparative biology and taxonomic classification.</title>
        <authorList>
            <person name="Goeker M."/>
        </authorList>
    </citation>
    <scope>NUCLEOTIDE SEQUENCE [LARGE SCALE GENOMIC DNA]</scope>
    <source>
        <strain evidence="16 17">DSM 4733</strain>
    </source>
</reference>
<evidence type="ECO:0000256" key="5">
    <source>
        <dbReference type="ARBA" id="ARBA00022729"/>
    </source>
</evidence>
<comment type="similarity">
    <text evidence="9 11">Belongs to the TonB-dependent receptor family.</text>
</comment>
<evidence type="ECO:0000256" key="8">
    <source>
        <dbReference type="ARBA" id="ARBA00023237"/>
    </source>
</evidence>
<feature type="compositionally biased region" description="Low complexity" evidence="12">
    <location>
        <begin position="38"/>
        <end position="54"/>
    </location>
</feature>
<evidence type="ECO:0000259" key="15">
    <source>
        <dbReference type="Pfam" id="PF07715"/>
    </source>
</evidence>
<dbReference type="EMBL" id="JAASQV010000003">
    <property type="protein sequence ID" value="NIJ66208.1"/>
    <property type="molecule type" value="Genomic_DNA"/>
</dbReference>
<evidence type="ECO:0000313" key="17">
    <source>
        <dbReference type="Proteomes" id="UP000564677"/>
    </source>
</evidence>
<keyword evidence="6 11" id="KW-0798">TonB box</keyword>
<evidence type="ECO:0000256" key="3">
    <source>
        <dbReference type="ARBA" id="ARBA00022452"/>
    </source>
</evidence>
<dbReference type="PANTHER" id="PTHR47234">
    <property type="match status" value="1"/>
</dbReference>
<feature type="domain" description="TonB-dependent receptor-like beta-barrel" evidence="14">
    <location>
        <begin position="369"/>
        <end position="866"/>
    </location>
</feature>
<feature type="domain" description="TonB-dependent receptor plug" evidence="15">
    <location>
        <begin position="79"/>
        <end position="191"/>
    </location>
</feature>
<dbReference type="InterPro" id="IPR036942">
    <property type="entry name" value="Beta-barrel_TonB_sf"/>
</dbReference>
<dbReference type="AlphaFoldDB" id="A0A7X5ZX66"/>
<dbReference type="RefSeq" id="WP_167300582.1">
    <property type="nucleotide sequence ID" value="NZ_JAASQV010000003.1"/>
</dbReference>
<keyword evidence="8 9" id="KW-0998">Cell outer membrane</keyword>
<dbReference type="Pfam" id="PF00593">
    <property type="entry name" value="TonB_dep_Rec_b-barrel"/>
    <property type="match status" value="1"/>
</dbReference>
<name>A0A7X5ZX66_9SPHN</name>
<dbReference type="InterPro" id="IPR039426">
    <property type="entry name" value="TonB-dep_rcpt-like"/>
</dbReference>
<accession>A0A7X5ZX66</accession>
<evidence type="ECO:0000256" key="1">
    <source>
        <dbReference type="ARBA" id="ARBA00004571"/>
    </source>
</evidence>
<evidence type="ECO:0000259" key="14">
    <source>
        <dbReference type="Pfam" id="PF00593"/>
    </source>
</evidence>
<dbReference type="Proteomes" id="UP000564677">
    <property type="component" value="Unassembled WGS sequence"/>
</dbReference>
<keyword evidence="4 9" id="KW-0812">Transmembrane</keyword>
<feature type="signal peptide" evidence="13">
    <location>
        <begin position="1"/>
        <end position="36"/>
    </location>
</feature>
<evidence type="ECO:0000256" key="11">
    <source>
        <dbReference type="RuleBase" id="RU003357"/>
    </source>
</evidence>
<sequence length="898" mass="94295">MNTEIMEPRVRGFAKQAGLSMLALATMLACAGTAHAQTAPAGPDAAQAEAQPADDGTDEAQGNIVVTGTLLRGVAPTGTNVIGVTRDTITARGVSSANDLLAKIPQVGNFGTIPVGSASFALPVLRPNIRNLGASGGSTTLVLINGHRGVGAGILQTTVDPSILPPDVLERVEVVPDGGSAIYGSDAIGGVVNFITRKRFDGISANLRYGFADKYKTVDGNLTVGKDWGSGSLFLSYAHVWHGNVLGIDRDYASADRRSKGGGDFRVTTCAPGNIQIGATSYALPALTPGTVNKCDQNAYADLFPREERNSVFGSLTQQLDDNVAFGLTAYWARRDTVVNQAQGMLSGTITALNPFFRPIAGLTSQTASFSFASVYGNSLTSRQRFESYGVTPSFSFAIGDKWQLRAESNFGRSTSLVREAALDTGTASFALAGLIPGMALNPYDLASSSPAALAAIRNYENYGDATQELAEGRLILDGSLAHLAGGDVRLAIGAEYHYENISSRIAQGAVGSYANTKTSRAARDVRSAFGELMIPIVGAGNGSPGLRGLQLSASVRYDDYSDQGGTTNPKFGVNYKPFTDLTIRGNWGTSFHAPSLADTTNTSDSRATVLPYSPFLAPGAGPLDPLRNTIVLAGGNPNLKPERADTWSAGFDWTPKAVPGLVANLTYYNVRFKDAIGLAPFLSPTLFTNTNYANFYILRPTLAQAQAAVGNLNVVGAPSIASLYTGPLTPYVLIDARRNNLGAVNTEGLDFNLAYTRLTGFGAINASIAGTYTLSRKSQAVSGGPFTDDLKNGVGRTSFVATLGGKSGGFIASASYNYKGGFPILGVTPQTRVGAFQTVDAFLAYDLGAHGFIKNAMLTLNVDNIFDQDPPWLNSAAAYTNGSTLGRLVTFGIRTKF</sequence>
<dbReference type="InterPro" id="IPR012910">
    <property type="entry name" value="Plug_dom"/>
</dbReference>
<keyword evidence="7 9" id="KW-0472">Membrane</keyword>